<keyword evidence="5" id="KW-0378">Hydrolase</keyword>
<reference evidence="8" key="1">
    <citation type="journal article" date="2020" name="Fungal Divers.">
        <title>Resolving the Mortierellaceae phylogeny through synthesis of multi-gene phylogenetics and phylogenomics.</title>
        <authorList>
            <person name="Vandepol N."/>
            <person name="Liber J."/>
            <person name="Desiro A."/>
            <person name="Na H."/>
            <person name="Kennedy M."/>
            <person name="Barry K."/>
            <person name="Grigoriev I.V."/>
            <person name="Miller A.N."/>
            <person name="O'Donnell K."/>
            <person name="Stajich J.E."/>
            <person name="Bonito G."/>
        </authorList>
    </citation>
    <scope>NUCLEOTIDE SEQUENCE</scope>
    <source>
        <strain evidence="8">CK1249</strain>
    </source>
</reference>
<organism evidence="8 9">
    <name type="scientific">Mortierella alpina</name>
    <name type="common">Oleaginous fungus</name>
    <name type="synonym">Mortierella renispora</name>
    <dbReference type="NCBI Taxonomy" id="64518"/>
    <lineage>
        <taxon>Eukaryota</taxon>
        <taxon>Fungi</taxon>
        <taxon>Fungi incertae sedis</taxon>
        <taxon>Mucoromycota</taxon>
        <taxon>Mortierellomycotina</taxon>
        <taxon>Mortierellomycetes</taxon>
        <taxon>Mortierellales</taxon>
        <taxon>Mortierellaceae</taxon>
        <taxon>Mortierella</taxon>
    </lineage>
</organism>
<dbReference type="InterPro" id="IPR028889">
    <property type="entry name" value="USP"/>
</dbReference>
<keyword evidence="9" id="KW-1185">Reference proteome</keyword>
<keyword evidence="6" id="KW-0788">Thiol protease</keyword>
<dbReference type="PANTHER" id="PTHR43982">
    <property type="entry name" value="UBIQUITIN CARBOXYL-TERMINAL HYDROLASE"/>
    <property type="match status" value="1"/>
</dbReference>
<comment type="catalytic activity">
    <reaction evidence="1">
        <text>Thiol-dependent hydrolysis of ester, thioester, amide, peptide and isopeptide bonds formed by the C-terminal Gly of ubiquitin (a 76-residue protein attached to proteins as an intracellular targeting signal).</text>
        <dbReference type="EC" id="3.4.19.12"/>
    </reaction>
</comment>
<gene>
    <name evidence="8" type="primary">UBP2</name>
    <name evidence="8" type="ORF">BGZ70_005010</name>
</gene>
<dbReference type="SUPFAM" id="SSF54001">
    <property type="entry name" value="Cysteine proteinases"/>
    <property type="match status" value="1"/>
</dbReference>
<sequence>MKPGSNSINTGSNMFRNKIGLDEASKEFLKLVGFSLIEERYHPPDHTPESVQFLHRCCFQLQLILLNDKPASLTVPLEPAYRLLLQRLGGAIYKPEPSEKVIPLSDKGSLFTERDAAIGKLGCLTNMGDDAVIDAFRTQVSHDVTSAHPLVDVLVEVQKKRKSDQLDIEIVCQRSEGVVTTTELRSAYRDFEIPDSGEGISTDVLIGLIRASLHSGSKENLKIIATSRHDLDLNQLLEEPLEDSPMEDPILDLYYAQNPVGLSNIGNTCYLNSLLQYFYTVKEIRETVINMEAYMENEDSEDWKEKVIDGRVLTRQDVAEAKEIVTELRKLFLSMQSARSRSVTPSSRLVELLLSTGKDGLTEKGAPRSTDHFFEQQDVSETMSILMYRLNAAFQPVLSAKDGKPVDRFNRANRKGEEIDVKTGQKEERRIPEDFSTLLLNVKEDATMEELIDEYFDANDEDDPPEELSEIDSQIQGASGRTRAITVTELPSILQIHLMRTHFDRDDKTSYKSNASVTIPKRLYMDQYLESNSEGNKDRLKRMKLWKGERRKCRRVLEDIKRRHKAQVLQEKKDISAETDNDLVLAASEASGAVDGLAETRDKGVDLEAAQLTKISELTDRLQNETADLHEAEYKIHAVFHHEGGVNFGHYWVYILDDQPSGSRWLKYSDDIVSEVGLAQEHEVFQGVQGSTACLCVYVQTNTQDVIQTVGRSIAGY</sequence>
<proteinExistence type="predicted"/>
<evidence type="ECO:0000256" key="5">
    <source>
        <dbReference type="ARBA" id="ARBA00022801"/>
    </source>
</evidence>
<dbReference type="PANTHER" id="PTHR43982:SF6">
    <property type="entry name" value="UBIQUITIN CARBOXYL-TERMINAL HYDROLASE 2-RELATED"/>
    <property type="match status" value="1"/>
</dbReference>
<dbReference type="Gene3D" id="3.90.70.10">
    <property type="entry name" value="Cysteine proteinases"/>
    <property type="match status" value="1"/>
</dbReference>
<dbReference type="EMBL" id="JAAAHY010000263">
    <property type="protein sequence ID" value="KAF9965342.1"/>
    <property type="molecule type" value="Genomic_DNA"/>
</dbReference>
<feature type="domain" description="USP" evidence="7">
    <location>
        <begin position="260"/>
        <end position="701"/>
    </location>
</feature>
<keyword evidence="3 8" id="KW-0645">Protease</keyword>
<evidence type="ECO:0000313" key="8">
    <source>
        <dbReference type="EMBL" id="KAF9965342.1"/>
    </source>
</evidence>
<dbReference type="GO" id="GO:0043161">
    <property type="term" value="P:proteasome-mediated ubiquitin-dependent protein catabolic process"/>
    <property type="evidence" value="ECO:0007669"/>
    <property type="project" value="InterPro"/>
</dbReference>
<dbReference type="Pfam" id="PF00443">
    <property type="entry name" value="UCH"/>
    <property type="match status" value="1"/>
</dbReference>
<dbReference type="GO" id="GO:0016579">
    <property type="term" value="P:protein deubiquitination"/>
    <property type="evidence" value="ECO:0007669"/>
    <property type="project" value="InterPro"/>
</dbReference>
<evidence type="ECO:0000259" key="7">
    <source>
        <dbReference type="PROSITE" id="PS50235"/>
    </source>
</evidence>
<dbReference type="Proteomes" id="UP000738359">
    <property type="component" value="Unassembled WGS sequence"/>
</dbReference>
<comment type="caution">
    <text evidence="8">The sequence shown here is derived from an EMBL/GenBank/DDBJ whole genome shotgun (WGS) entry which is preliminary data.</text>
</comment>
<protein>
    <recommendedName>
        <fullName evidence="2">ubiquitinyl hydrolase 1</fullName>
        <ecNumber evidence="2">3.4.19.12</ecNumber>
    </recommendedName>
</protein>
<evidence type="ECO:0000313" key="9">
    <source>
        <dbReference type="Proteomes" id="UP000738359"/>
    </source>
</evidence>
<evidence type="ECO:0000256" key="6">
    <source>
        <dbReference type="ARBA" id="ARBA00022807"/>
    </source>
</evidence>
<dbReference type="GO" id="GO:0070628">
    <property type="term" value="F:proteasome binding"/>
    <property type="evidence" value="ECO:0007669"/>
    <property type="project" value="TreeGrafter"/>
</dbReference>
<evidence type="ECO:0000256" key="4">
    <source>
        <dbReference type="ARBA" id="ARBA00022786"/>
    </source>
</evidence>
<evidence type="ECO:0000256" key="3">
    <source>
        <dbReference type="ARBA" id="ARBA00022670"/>
    </source>
</evidence>
<dbReference type="PROSITE" id="PS50235">
    <property type="entry name" value="USP_3"/>
    <property type="match status" value="1"/>
</dbReference>
<evidence type="ECO:0000256" key="1">
    <source>
        <dbReference type="ARBA" id="ARBA00000707"/>
    </source>
</evidence>
<keyword evidence="4" id="KW-0833">Ubl conjugation pathway</keyword>
<dbReference type="AlphaFoldDB" id="A0A9P6J9K2"/>
<dbReference type="EC" id="3.4.19.12" evidence="2"/>
<evidence type="ECO:0000256" key="2">
    <source>
        <dbReference type="ARBA" id="ARBA00012759"/>
    </source>
</evidence>
<dbReference type="InterPro" id="IPR018200">
    <property type="entry name" value="USP_CS"/>
</dbReference>
<dbReference type="GO" id="GO:0061136">
    <property type="term" value="P:regulation of proteasomal protein catabolic process"/>
    <property type="evidence" value="ECO:0007669"/>
    <property type="project" value="TreeGrafter"/>
</dbReference>
<dbReference type="InterPro" id="IPR044635">
    <property type="entry name" value="UBP14-like"/>
</dbReference>
<accession>A0A9P6J9K2</accession>
<dbReference type="PROSITE" id="PS00972">
    <property type="entry name" value="USP_1"/>
    <property type="match status" value="1"/>
</dbReference>
<dbReference type="InterPro" id="IPR038765">
    <property type="entry name" value="Papain-like_cys_pep_sf"/>
</dbReference>
<dbReference type="OrthoDB" id="2420415at2759"/>
<dbReference type="InterPro" id="IPR001394">
    <property type="entry name" value="Peptidase_C19_UCH"/>
</dbReference>
<dbReference type="GO" id="GO:0004843">
    <property type="term" value="F:cysteine-type deubiquitinase activity"/>
    <property type="evidence" value="ECO:0007669"/>
    <property type="project" value="UniProtKB-EC"/>
</dbReference>
<name>A0A9P6J9K2_MORAP</name>